<feature type="domain" description="UspA" evidence="2">
    <location>
        <begin position="8"/>
        <end position="146"/>
    </location>
</feature>
<dbReference type="InterPro" id="IPR014729">
    <property type="entry name" value="Rossmann-like_a/b/a_fold"/>
</dbReference>
<dbReference type="AlphaFoldDB" id="A0A7C9RX96"/>
<dbReference type="SUPFAM" id="SSF52402">
    <property type="entry name" value="Adenine nucleotide alpha hydrolases-like"/>
    <property type="match status" value="2"/>
</dbReference>
<dbReference type="PANTHER" id="PTHR31964:SF113">
    <property type="entry name" value="USPA DOMAIN-CONTAINING PROTEIN"/>
    <property type="match status" value="1"/>
</dbReference>
<organism evidence="3 4">
    <name type="scientific">Lentzea alba</name>
    <dbReference type="NCBI Taxonomy" id="2714351"/>
    <lineage>
        <taxon>Bacteria</taxon>
        <taxon>Bacillati</taxon>
        <taxon>Actinomycetota</taxon>
        <taxon>Actinomycetes</taxon>
        <taxon>Pseudonocardiales</taxon>
        <taxon>Pseudonocardiaceae</taxon>
        <taxon>Lentzea</taxon>
    </lineage>
</organism>
<dbReference type="Pfam" id="PF00582">
    <property type="entry name" value="Usp"/>
    <property type="match status" value="2"/>
</dbReference>
<dbReference type="InterPro" id="IPR006015">
    <property type="entry name" value="Universal_stress_UspA"/>
</dbReference>
<dbReference type="Proteomes" id="UP000481360">
    <property type="component" value="Unassembled WGS sequence"/>
</dbReference>
<protein>
    <submittedName>
        <fullName evidence="3">Universal stress protein</fullName>
    </submittedName>
</protein>
<gene>
    <name evidence="3" type="ORF">G7043_40070</name>
</gene>
<evidence type="ECO:0000256" key="1">
    <source>
        <dbReference type="ARBA" id="ARBA00008791"/>
    </source>
</evidence>
<evidence type="ECO:0000259" key="2">
    <source>
        <dbReference type="Pfam" id="PF00582"/>
    </source>
</evidence>
<dbReference type="Gene3D" id="3.40.50.620">
    <property type="entry name" value="HUPs"/>
    <property type="match status" value="2"/>
</dbReference>
<accession>A0A7C9RX96</accession>
<evidence type="ECO:0000313" key="3">
    <source>
        <dbReference type="EMBL" id="NGY65124.1"/>
    </source>
</evidence>
<feature type="domain" description="UspA" evidence="2">
    <location>
        <begin position="159"/>
        <end position="296"/>
    </location>
</feature>
<dbReference type="EMBL" id="JAAMPJ010000015">
    <property type="protein sequence ID" value="NGY65124.1"/>
    <property type="molecule type" value="Genomic_DNA"/>
</dbReference>
<proteinExistence type="inferred from homology"/>
<sequence>MTDATANKPIVVGVDGSASAIHAARWAAAEAARRGTQLVLVHSNPPVPVHSPQVAVSTAEFAEAVRDQGRHWLATAKASAEVVAPQVEISTELVTGGAAEQLVGRSASAQLVVLGSRGLGGFTGLLVGSIAVAVSTHALCPVVVVREAQPQTDRAENAPIVVGVDGSAASDAALKFAFETAARRGAPVLAVRAWHDALVDATRLTVLIAASVEAIEADERRLLAEQVAACAQACPDVPVRRLLSRDGPAPALIGQSASAQLVVVGTRGRGGFRGLLLGSTSQSLIYHAECPVAVIPPAHQ</sequence>
<keyword evidence="4" id="KW-1185">Reference proteome</keyword>
<comment type="caution">
    <text evidence="3">The sequence shown here is derived from an EMBL/GenBank/DDBJ whole genome shotgun (WGS) entry which is preliminary data.</text>
</comment>
<dbReference type="InterPro" id="IPR006016">
    <property type="entry name" value="UspA"/>
</dbReference>
<dbReference type="PRINTS" id="PR01438">
    <property type="entry name" value="UNVRSLSTRESS"/>
</dbReference>
<name>A0A7C9RX96_9PSEU</name>
<dbReference type="PANTHER" id="PTHR31964">
    <property type="entry name" value="ADENINE NUCLEOTIDE ALPHA HYDROLASES-LIKE SUPERFAMILY PROTEIN"/>
    <property type="match status" value="1"/>
</dbReference>
<reference evidence="3 4" key="1">
    <citation type="submission" date="2020-03" db="EMBL/GenBank/DDBJ databases">
        <title>Isolation and identification of active actinomycetes.</title>
        <authorList>
            <person name="Sun X."/>
        </authorList>
    </citation>
    <scope>NUCLEOTIDE SEQUENCE [LARGE SCALE GENOMIC DNA]</scope>
    <source>
        <strain evidence="3 4">NEAU-D13</strain>
    </source>
</reference>
<evidence type="ECO:0000313" key="4">
    <source>
        <dbReference type="Proteomes" id="UP000481360"/>
    </source>
</evidence>
<dbReference type="RefSeq" id="WP_166053953.1">
    <property type="nucleotide sequence ID" value="NZ_JAAMPJ010000015.1"/>
</dbReference>
<comment type="similarity">
    <text evidence="1">Belongs to the universal stress protein A family.</text>
</comment>